<dbReference type="PANTHER" id="PTHR33383:SF1">
    <property type="entry name" value="MEMBRANE PROTEIN INSERTION EFFICIENCY FACTOR-RELATED"/>
    <property type="match status" value="1"/>
</dbReference>
<dbReference type="HAMAP" id="MF_00386">
    <property type="entry name" value="UPF0161_YidD"/>
    <property type="match status" value="1"/>
</dbReference>
<dbReference type="InterPro" id="IPR002696">
    <property type="entry name" value="Membr_insert_effic_factor_YidD"/>
</dbReference>
<dbReference type="Proteomes" id="UP000005090">
    <property type="component" value="Chromosome"/>
</dbReference>
<comment type="similarity">
    <text evidence="1">Belongs to the UPF0161 family.</text>
</comment>
<protein>
    <recommendedName>
        <fullName evidence="1">Putative membrane protein insertion efficiency factor</fullName>
    </recommendedName>
</protein>
<comment type="function">
    <text evidence="1">Could be involved in insertion of integral membrane proteins into the membrane.</text>
</comment>
<proteinExistence type="inferred from homology"/>
<keyword evidence="1" id="KW-0472">Membrane</keyword>
<accession>H8GJ56</accession>
<dbReference type="EMBL" id="CM001475">
    <property type="protein sequence ID" value="EIC27873.1"/>
    <property type="molecule type" value="Genomic_DNA"/>
</dbReference>
<dbReference type="STRING" id="686340.Metal_0001"/>
<gene>
    <name evidence="2" type="ORF">Metal_0001</name>
</gene>
<dbReference type="NCBIfam" id="TIGR00278">
    <property type="entry name" value="membrane protein insertion efficiency factor YidD"/>
    <property type="match status" value="1"/>
</dbReference>
<reference evidence="2 3" key="1">
    <citation type="journal article" date="2013" name="Genome Announc.">
        <title>Genome Sequence of the Obligate Gammaproteobacterial Methanotroph Methylomicrobium album Strain BG8.</title>
        <authorList>
            <person name="Kits K.D."/>
            <person name="Kalyuzhnaya M.G."/>
            <person name="Klotz M.G."/>
            <person name="Jetten M.S."/>
            <person name="Op den Camp H.J."/>
            <person name="Vuilleumier S."/>
            <person name="Bringel F."/>
            <person name="Dispirito A.A."/>
            <person name="Murrell J.C."/>
            <person name="Bruce D."/>
            <person name="Cheng J.F."/>
            <person name="Copeland A."/>
            <person name="Goodwin L."/>
            <person name="Hauser L."/>
            <person name="Lajus A."/>
            <person name="Land M.L."/>
            <person name="Lapidus A."/>
            <person name="Lucas S."/>
            <person name="Medigue C."/>
            <person name="Pitluck S."/>
            <person name="Woyke T."/>
            <person name="Zeytun A."/>
            <person name="Stein L.Y."/>
        </authorList>
    </citation>
    <scope>NUCLEOTIDE SEQUENCE [LARGE SCALE GENOMIC DNA]</scope>
    <source>
        <strain evidence="2 3">BG8</strain>
    </source>
</reference>
<dbReference type="Pfam" id="PF01809">
    <property type="entry name" value="YidD"/>
    <property type="match status" value="1"/>
</dbReference>
<evidence type="ECO:0000313" key="3">
    <source>
        <dbReference type="Proteomes" id="UP000005090"/>
    </source>
</evidence>
<name>H8GJ56_METAL</name>
<dbReference type="PANTHER" id="PTHR33383">
    <property type="entry name" value="MEMBRANE PROTEIN INSERTION EFFICIENCY FACTOR-RELATED"/>
    <property type="match status" value="1"/>
</dbReference>
<comment type="subcellular location">
    <subcellularLocation>
        <location evidence="1">Cell membrane</location>
        <topology evidence="1">Peripheral membrane protein</topology>
        <orientation evidence="1">Cytoplasmic side</orientation>
    </subcellularLocation>
</comment>
<dbReference type="GO" id="GO:0005886">
    <property type="term" value="C:plasma membrane"/>
    <property type="evidence" value="ECO:0007669"/>
    <property type="project" value="UniProtKB-SubCell"/>
</dbReference>
<dbReference type="SMART" id="SM01234">
    <property type="entry name" value="Haemolytic"/>
    <property type="match status" value="1"/>
</dbReference>
<organism evidence="2 3">
    <name type="scientific">Methylomicrobium album BG8</name>
    <dbReference type="NCBI Taxonomy" id="686340"/>
    <lineage>
        <taxon>Bacteria</taxon>
        <taxon>Pseudomonadati</taxon>
        <taxon>Pseudomonadota</taxon>
        <taxon>Gammaproteobacteria</taxon>
        <taxon>Methylococcales</taxon>
        <taxon>Methylococcaceae</taxon>
        <taxon>Methylomicrobium</taxon>
    </lineage>
</organism>
<keyword evidence="3" id="KW-1185">Reference proteome</keyword>
<evidence type="ECO:0000313" key="2">
    <source>
        <dbReference type="EMBL" id="EIC27873.1"/>
    </source>
</evidence>
<dbReference type="HOGENOM" id="CLU_144811_5_2_6"/>
<dbReference type="eggNOG" id="COG0759">
    <property type="taxonomic scope" value="Bacteria"/>
</dbReference>
<dbReference type="AlphaFoldDB" id="H8GJ56"/>
<evidence type="ECO:0000256" key="1">
    <source>
        <dbReference type="HAMAP-Rule" id="MF_00386"/>
    </source>
</evidence>
<dbReference type="RefSeq" id="WP_005368360.1">
    <property type="nucleotide sequence ID" value="NZ_CM001475.1"/>
</dbReference>
<sequence length="78" mass="8956">MRFVLIAVIKFYKYFISPLLGNHCRFYPSCSTYAIEALRLHGFMAGSYLTLRRLLKCHPFHEGGSDPVPEKLGNYKNG</sequence>
<keyword evidence="1" id="KW-1003">Cell membrane</keyword>